<dbReference type="GO" id="GO:0016787">
    <property type="term" value="F:hydrolase activity"/>
    <property type="evidence" value="ECO:0007669"/>
    <property type="project" value="UniProtKB-KW"/>
</dbReference>
<dbReference type="EMBL" id="JAGRPV010000001">
    <property type="protein sequence ID" value="MDI4644805.1"/>
    <property type="molecule type" value="Genomic_DNA"/>
</dbReference>
<dbReference type="SUPFAM" id="SSF56784">
    <property type="entry name" value="HAD-like"/>
    <property type="match status" value="1"/>
</dbReference>
<dbReference type="InterPro" id="IPR023214">
    <property type="entry name" value="HAD_sf"/>
</dbReference>
<dbReference type="PANTHER" id="PTHR43434">
    <property type="entry name" value="PHOSPHOGLYCOLATE PHOSPHATASE"/>
    <property type="match status" value="1"/>
</dbReference>
<dbReference type="SFLD" id="SFLDS00003">
    <property type="entry name" value="Haloacid_Dehalogenase"/>
    <property type="match status" value="1"/>
</dbReference>
<dbReference type="PANTHER" id="PTHR43434:SF1">
    <property type="entry name" value="PHOSPHOGLYCOLATE PHOSPHATASE"/>
    <property type="match status" value="1"/>
</dbReference>
<keyword evidence="2" id="KW-1185">Reference proteome</keyword>
<sequence length="226" mass="25237">MKPYDLPEAMLFDLDGTLFRTETLLKEVHRRVFATLREEGLYLAPEPPVERLLGSLGMLLEHIWQKVMPDGSQAAQDRANELLLQYELEELENGRGELYEGVPEVLGELKSRGVRLFVASNGLESYVKEVPRLRGIGDLFEGFYSAGEYATRSKVELVRLLLEQSGAKSAWMVGDRHSDVEAGKGNGLFTVGCDYAGFRREGELDGADVRIARFSELLDLVRGVGI</sequence>
<dbReference type="RefSeq" id="WP_282907786.1">
    <property type="nucleotide sequence ID" value="NZ_JAGRPV010000001.1"/>
</dbReference>
<reference evidence="1" key="1">
    <citation type="submission" date="2023-04" db="EMBL/GenBank/DDBJ databases">
        <title>Comparative genomic analysis of Cohnella hashimotonis sp. nov., isolated from the International Space Station.</title>
        <authorList>
            <person name="Venkateswaran K."/>
            <person name="Simpson A."/>
        </authorList>
    </citation>
    <scope>NUCLEOTIDE SEQUENCE</scope>
    <source>
        <strain evidence="1">F6_2S_P_1</strain>
    </source>
</reference>
<dbReference type="NCBIfam" id="TIGR01549">
    <property type="entry name" value="HAD-SF-IA-v1"/>
    <property type="match status" value="1"/>
</dbReference>
<proteinExistence type="predicted"/>
<dbReference type="InterPro" id="IPR023198">
    <property type="entry name" value="PGP-like_dom2"/>
</dbReference>
<dbReference type="SFLD" id="SFLDG01129">
    <property type="entry name" value="C1.5:_HAD__Beta-PGM__Phosphata"/>
    <property type="match status" value="1"/>
</dbReference>
<comment type="caution">
    <text evidence="1">The sequence shown here is derived from an EMBL/GenBank/DDBJ whole genome shotgun (WGS) entry which is preliminary data.</text>
</comment>
<dbReference type="Proteomes" id="UP001161691">
    <property type="component" value="Unassembled WGS sequence"/>
</dbReference>
<dbReference type="InterPro" id="IPR050155">
    <property type="entry name" value="HAD-like_hydrolase_sf"/>
</dbReference>
<dbReference type="InterPro" id="IPR006439">
    <property type="entry name" value="HAD-SF_hydro_IA"/>
</dbReference>
<evidence type="ECO:0000313" key="2">
    <source>
        <dbReference type="Proteomes" id="UP001161691"/>
    </source>
</evidence>
<protein>
    <submittedName>
        <fullName evidence="1">HAD family hydrolase</fullName>
        <ecNumber evidence="1">3.-.-.-</ecNumber>
    </submittedName>
</protein>
<gene>
    <name evidence="1" type="ORF">KB449_07510</name>
</gene>
<dbReference type="InterPro" id="IPR036412">
    <property type="entry name" value="HAD-like_sf"/>
</dbReference>
<dbReference type="Pfam" id="PF00702">
    <property type="entry name" value="Hydrolase"/>
    <property type="match status" value="1"/>
</dbReference>
<dbReference type="EC" id="3.-.-.-" evidence="1"/>
<evidence type="ECO:0000313" key="1">
    <source>
        <dbReference type="EMBL" id="MDI4644805.1"/>
    </source>
</evidence>
<keyword evidence="1" id="KW-0378">Hydrolase</keyword>
<accession>A0ABT6TDB0</accession>
<dbReference type="Gene3D" id="3.40.50.1000">
    <property type="entry name" value="HAD superfamily/HAD-like"/>
    <property type="match status" value="1"/>
</dbReference>
<name>A0ABT6TDB0_9BACL</name>
<dbReference type="Gene3D" id="1.10.150.240">
    <property type="entry name" value="Putative phosphatase, domain 2"/>
    <property type="match status" value="1"/>
</dbReference>
<organism evidence="1 2">
    <name type="scientific">Cohnella hashimotonis</name>
    <dbReference type="NCBI Taxonomy" id="2826895"/>
    <lineage>
        <taxon>Bacteria</taxon>
        <taxon>Bacillati</taxon>
        <taxon>Bacillota</taxon>
        <taxon>Bacilli</taxon>
        <taxon>Bacillales</taxon>
        <taxon>Paenibacillaceae</taxon>
        <taxon>Cohnella</taxon>
    </lineage>
</organism>